<name>A0ABV5VK66_9ACTN</name>
<reference evidence="3 4" key="1">
    <citation type="submission" date="2024-09" db="EMBL/GenBank/DDBJ databases">
        <authorList>
            <person name="Sun Q."/>
            <person name="Mori K."/>
        </authorList>
    </citation>
    <scope>NUCLEOTIDE SEQUENCE [LARGE SCALE GENOMIC DNA]</scope>
    <source>
        <strain evidence="3 4">JCM 10918</strain>
    </source>
</reference>
<evidence type="ECO:0000313" key="4">
    <source>
        <dbReference type="Proteomes" id="UP001589703"/>
    </source>
</evidence>
<dbReference type="Pfam" id="PF00903">
    <property type="entry name" value="Glyoxalase"/>
    <property type="match status" value="1"/>
</dbReference>
<dbReference type="InterPro" id="IPR050383">
    <property type="entry name" value="GlyoxalaseI/FosfomycinResist"/>
</dbReference>
<dbReference type="PROSITE" id="PS00934">
    <property type="entry name" value="GLYOXALASE_I_1"/>
    <property type="match status" value="1"/>
</dbReference>
<dbReference type="InterPro" id="IPR037523">
    <property type="entry name" value="VOC_core"/>
</dbReference>
<dbReference type="Proteomes" id="UP001589703">
    <property type="component" value="Unassembled WGS sequence"/>
</dbReference>
<proteinExistence type="predicted"/>
<keyword evidence="1" id="KW-0479">Metal-binding</keyword>
<dbReference type="PANTHER" id="PTHR21366">
    <property type="entry name" value="GLYOXALASE FAMILY PROTEIN"/>
    <property type="match status" value="1"/>
</dbReference>
<gene>
    <name evidence="3" type="ORF">ACFFRO_24365</name>
</gene>
<accession>A0ABV5VK66</accession>
<dbReference type="InterPro" id="IPR029068">
    <property type="entry name" value="Glyas_Bleomycin-R_OHBP_Dase"/>
</dbReference>
<dbReference type="InterPro" id="IPR018146">
    <property type="entry name" value="Glyoxalase_1_CS"/>
</dbReference>
<sequence>MTDNSTRLDHVVLWVRDPAASTAFYQDVLGLEPVRLTEHKNGEAPFPSVRVSDETIIDLMPVARAPRLTMVPGADGSTGHPVNHICLSVTETAFDALLERLRERAVPMSGVSHNSFGARGRAARNVYFRDPDGNVMEVRHYD</sequence>
<dbReference type="EMBL" id="JBHMAR010000043">
    <property type="protein sequence ID" value="MFB9738221.1"/>
    <property type="molecule type" value="Genomic_DNA"/>
</dbReference>
<feature type="domain" description="VOC" evidence="2">
    <location>
        <begin position="7"/>
        <end position="141"/>
    </location>
</feature>
<dbReference type="RefSeq" id="WP_247469962.1">
    <property type="nucleotide sequence ID" value="NZ_JBHMAR010000043.1"/>
</dbReference>
<organism evidence="3 4">
    <name type="scientific">Streptomyces thermocoprophilus</name>
    <dbReference type="NCBI Taxonomy" id="78356"/>
    <lineage>
        <taxon>Bacteria</taxon>
        <taxon>Bacillati</taxon>
        <taxon>Actinomycetota</taxon>
        <taxon>Actinomycetes</taxon>
        <taxon>Kitasatosporales</taxon>
        <taxon>Streptomycetaceae</taxon>
        <taxon>Streptomyces</taxon>
    </lineage>
</organism>
<keyword evidence="4" id="KW-1185">Reference proteome</keyword>
<comment type="caution">
    <text evidence="3">The sequence shown here is derived from an EMBL/GenBank/DDBJ whole genome shotgun (WGS) entry which is preliminary data.</text>
</comment>
<dbReference type="SUPFAM" id="SSF54593">
    <property type="entry name" value="Glyoxalase/Bleomycin resistance protein/Dihydroxybiphenyl dioxygenase"/>
    <property type="match status" value="1"/>
</dbReference>
<evidence type="ECO:0000313" key="3">
    <source>
        <dbReference type="EMBL" id="MFB9738221.1"/>
    </source>
</evidence>
<evidence type="ECO:0000259" key="2">
    <source>
        <dbReference type="PROSITE" id="PS51819"/>
    </source>
</evidence>
<dbReference type="InterPro" id="IPR004360">
    <property type="entry name" value="Glyas_Fos-R_dOase_dom"/>
</dbReference>
<dbReference type="PANTHER" id="PTHR21366:SF14">
    <property type="entry name" value="GLYOXALASE DOMAIN-CONTAINING PROTEIN 5"/>
    <property type="match status" value="1"/>
</dbReference>
<evidence type="ECO:0000256" key="1">
    <source>
        <dbReference type="ARBA" id="ARBA00022723"/>
    </source>
</evidence>
<dbReference type="PROSITE" id="PS51819">
    <property type="entry name" value="VOC"/>
    <property type="match status" value="1"/>
</dbReference>
<dbReference type="Gene3D" id="3.10.180.10">
    <property type="entry name" value="2,3-Dihydroxybiphenyl 1,2-Dioxygenase, domain 1"/>
    <property type="match status" value="1"/>
</dbReference>
<protein>
    <submittedName>
        <fullName evidence="3">VOC family protein</fullName>
    </submittedName>
</protein>